<dbReference type="Proteomes" id="UP000050833">
    <property type="component" value="Unassembled WGS sequence"/>
</dbReference>
<feature type="compositionally biased region" description="Low complexity" evidence="1">
    <location>
        <begin position="846"/>
        <end position="865"/>
    </location>
</feature>
<evidence type="ECO:0000259" key="2">
    <source>
        <dbReference type="SMART" id="SM00635"/>
    </source>
</evidence>
<feature type="compositionally biased region" description="Polar residues" evidence="1">
    <location>
        <begin position="821"/>
        <end position="831"/>
    </location>
</feature>
<feature type="domain" description="BIG2" evidence="2">
    <location>
        <begin position="863"/>
        <end position="939"/>
    </location>
</feature>
<keyword evidence="4" id="KW-1185">Reference proteome</keyword>
<dbReference type="InterPro" id="IPR008964">
    <property type="entry name" value="Invasin/intimin_cell_adhesion"/>
</dbReference>
<feature type="compositionally biased region" description="Polar residues" evidence="1">
    <location>
        <begin position="751"/>
        <end position="761"/>
    </location>
</feature>
<reference evidence="3 4" key="1">
    <citation type="submission" date="2015-10" db="EMBL/GenBank/DDBJ databases">
        <title>Butyribacter intestini gen. nov., sp. nov., a butyric acid-producing bacterium of the family Lachnospiraceae isolated from the human faeces.</title>
        <authorList>
            <person name="Zou Y."/>
            <person name="Xue W."/>
            <person name="Luo G."/>
            <person name="Lv M."/>
        </authorList>
    </citation>
    <scope>NUCLEOTIDE SEQUENCE [LARGE SCALE GENOMIC DNA]</scope>
    <source>
        <strain evidence="3 4">TF01-11</strain>
    </source>
</reference>
<feature type="compositionally biased region" description="Polar residues" evidence="1">
    <location>
        <begin position="667"/>
        <end position="683"/>
    </location>
</feature>
<evidence type="ECO:0000313" key="4">
    <source>
        <dbReference type="Proteomes" id="UP000050833"/>
    </source>
</evidence>
<evidence type="ECO:0000313" key="3">
    <source>
        <dbReference type="EMBL" id="KQC85337.1"/>
    </source>
</evidence>
<feature type="compositionally biased region" description="Polar residues" evidence="1">
    <location>
        <begin position="793"/>
        <end position="809"/>
    </location>
</feature>
<name>A0AAW3JR45_9FIRM</name>
<dbReference type="EMBL" id="LLKB01000005">
    <property type="protein sequence ID" value="KQC85337.1"/>
    <property type="molecule type" value="Genomic_DNA"/>
</dbReference>
<feature type="domain" description="BIG2" evidence="2">
    <location>
        <begin position="941"/>
        <end position="1017"/>
    </location>
</feature>
<dbReference type="InterPro" id="IPR003343">
    <property type="entry name" value="Big_2"/>
</dbReference>
<proteinExistence type="predicted"/>
<dbReference type="AlphaFoldDB" id="A0AAW3JR45"/>
<dbReference type="InterPro" id="IPR042229">
    <property type="entry name" value="Listeria/Bacterioides_rpt_sf"/>
</dbReference>
<gene>
    <name evidence="3" type="ORF">APZ18_11675</name>
</gene>
<dbReference type="PANTHER" id="PTHR31709:SF3">
    <property type="entry name" value="LEUCINE ZIPPER PROTEIN 4-RELATED"/>
    <property type="match status" value="1"/>
</dbReference>
<organism evidence="3 4">
    <name type="scientific">Butyribacter intestini</name>
    <dbReference type="NCBI Taxonomy" id="1703332"/>
    <lineage>
        <taxon>Bacteria</taxon>
        <taxon>Bacillati</taxon>
        <taxon>Bacillota</taxon>
        <taxon>Clostridia</taxon>
        <taxon>Lachnospirales</taxon>
        <taxon>Lachnospiraceae</taxon>
        <taxon>Butyribacter</taxon>
    </lineage>
</organism>
<dbReference type="SUPFAM" id="SSF49373">
    <property type="entry name" value="Invasin/intimin cell-adhesion fragments"/>
    <property type="match status" value="2"/>
</dbReference>
<dbReference type="Pfam" id="PF02368">
    <property type="entry name" value="Big_2"/>
    <property type="match status" value="1"/>
</dbReference>
<dbReference type="RefSeq" id="WP_055945167.1">
    <property type="nucleotide sequence ID" value="NZ_JAQDCV010000007.1"/>
</dbReference>
<evidence type="ECO:0000256" key="1">
    <source>
        <dbReference type="SAM" id="MobiDB-lite"/>
    </source>
</evidence>
<dbReference type="InterPro" id="IPR052690">
    <property type="entry name" value="Antho-RFamide"/>
</dbReference>
<dbReference type="PANTHER" id="PTHR31709">
    <property type="entry name" value="LEUCINE ZIPPER PROTEIN 4-RELATED"/>
    <property type="match status" value="1"/>
</dbReference>
<comment type="caution">
    <text evidence="3">The sequence shown here is derived from an EMBL/GenBank/DDBJ whole genome shotgun (WGS) entry which is preliminary data.</text>
</comment>
<sequence>MKRNCFKKTNLKRYIALILVFALTFQTGIKYTNANESQETQVHTAYKVRDMYNMAIPIRFDGEDEYLNEKVTETNDITNIELIDNTYNKSEYSVREYYRAVSNQTLNLRTVYLSENDNKFTSIKLAHTRGYYSPKTDENPEGYTTDKEYRRLELLRDWSNKVQEAVDNGAKLKNMAGEEIGFDKLDSDNDGYIDAITVLFTPTDAKYASSWDGGTIPLWAYHTINNRITIKTAKGTLTSNRYNQAPIQNDPVSIYKEAGSDIYFVNNKTLIHEMGHIFGLLDLYTASGKSEPVCFMSAMAKALSPVVQFMTSREREAVGWLDADNITPITKAGEYTLPPTKDKRQDGTVAYTLELPNNHKLYLEYRYVDDREINRFDLNAQNRKIYNLLGNYVSANGLNKSGLLVCDSDMSVRFPKNLSGVTQLSAIGGQYNTRIDAPMSVGEDITYGGYTISVTELTKEKITFNVSGKEIDGEQPTEQPENTGKPTANGITLLAPSEVGGNLQMTAVRGSQIQFLAQINGKKISDGDIRWNVSGETAADTEIDYETGLLKIGAFESPTSVLKVVGKSEKNDEKTITINVNVKLGTKTYSVTYLPGNDVVGSVESISKLQDTSLNLKAALYTKTGYTQTGWSRSEGGEKTYDLNGEYKENEAIKLYPYWSKSEKPTETASAKPSQTEKPTETASAKPGQTEKPTETASAKPSQTEKPTETASAKPGQTEKPTETASAKPGQTEKPTETASAKPGQTEKPTETASAKPSQTEKPTEIASAKPGQTEKPAETASAKPGQTEKPTETVSAKPSQTEKPTETASAKPGQTEKPTETASAKPSQTEKPAETASAKPGQTAEPTETSEPNETTTPTVSPNSMVKVNKTSVVLYLPKYKTFTLIAKVDGKAVKANFKSSNPKIVKVNAAGKLTAVKSGKAVVKVTVNGKKFICKVTVKKISLKIKPVKRTLYLKGNKSIRLKTIVTGPYRKVRYKSSNKNIVKVNGKGKVTAVRKGKAKITVTANGIKKKCRITVLSVKRKKHKG</sequence>
<accession>A0AAW3JR45</accession>
<dbReference type="SMART" id="SM00635">
    <property type="entry name" value="BID_2"/>
    <property type="match status" value="2"/>
</dbReference>
<feature type="region of interest" description="Disordered" evidence="1">
    <location>
        <begin position="662"/>
        <end position="865"/>
    </location>
</feature>
<dbReference type="Gene3D" id="2.60.40.4270">
    <property type="entry name" value="Listeria-Bacteroides repeat domain"/>
    <property type="match status" value="1"/>
</dbReference>
<dbReference type="Gene3D" id="2.60.40.1080">
    <property type="match status" value="2"/>
</dbReference>
<protein>
    <recommendedName>
        <fullName evidence="2">BIG2 domain-containing protein</fullName>
    </recommendedName>
</protein>
<feature type="compositionally biased region" description="Polar residues" evidence="1">
    <location>
        <begin position="695"/>
        <end position="711"/>
    </location>
</feature>